<dbReference type="Pfam" id="PF01344">
    <property type="entry name" value="Kelch_1"/>
    <property type="match status" value="2"/>
</dbReference>
<dbReference type="PROSITE" id="PS50181">
    <property type="entry name" value="FBOX"/>
    <property type="match status" value="1"/>
</dbReference>
<dbReference type="InterPro" id="IPR015915">
    <property type="entry name" value="Kelch-typ_b-propeller"/>
</dbReference>
<dbReference type="SMART" id="SM00612">
    <property type="entry name" value="Kelch"/>
    <property type="match status" value="2"/>
</dbReference>
<dbReference type="Gene3D" id="2.120.10.80">
    <property type="entry name" value="Kelch-type beta propeller"/>
    <property type="match status" value="1"/>
</dbReference>
<evidence type="ECO:0000256" key="1">
    <source>
        <dbReference type="SAM" id="MobiDB-lite"/>
    </source>
</evidence>
<dbReference type="Gene3D" id="1.20.1280.50">
    <property type="match status" value="1"/>
</dbReference>
<proteinExistence type="predicted"/>
<dbReference type="SUPFAM" id="SSF117281">
    <property type="entry name" value="Kelch motif"/>
    <property type="match status" value="1"/>
</dbReference>
<accession>A0A6L2LHV5</accession>
<organism evidence="3">
    <name type="scientific">Tanacetum cinerariifolium</name>
    <name type="common">Dalmatian daisy</name>
    <name type="synonym">Chrysanthemum cinerariifolium</name>
    <dbReference type="NCBI Taxonomy" id="118510"/>
    <lineage>
        <taxon>Eukaryota</taxon>
        <taxon>Viridiplantae</taxon>
        <taxon>Streptophyta</taxon>
        <taxon>Embryophyta</taxon>
        <taxon>Tracheophyta</taxon>
        <taxon>Spermatophyta</taxon>
        <taxon>Magnoliopsida</taxon>
        <taxon>eudicotyledons</taxon>
        <taxon>Gunneridae</taxon>
        <taxon>Pentapetalae</taxon>
        <taxon>asterids</taxon>
        <taxon>campanulids</taxon>
        <taxon>Asterales</taxon>
        <taxon>Asteraceae</taxon>
        <taxon>Asteroideae</taxon>
        <taxon>Anthemideae</taxon>
        <taxon>Anthemidinae</taxon>
        <taxon>Tanacetum</taxon>
    </lineage>
</organism>
<dbReference type="CDD" id="cd22157">
    <property type="entry name" value="F-box_AtFBW1-like"/>
    <property type="match status" value="1"/>
</dbReference>
<dbReference type="SUPFAM" id="SSF81383">
    <property type="entry name" value="F-box domain"/>
    <property type="match status" value="1"/>
</dbReference>
<dbReference type="InterPro" id="IPR001810">
    <property type="entry name" value="F-box_dom"/>
</dbReference>
<feature type="domain" description="F-box" evidence="2">
    <location>
        <begin position="114"/>
        <end position="159"/>
    </location>
</feature>
<dbReference type="AlphaFoldDB" id="A0A6L2LHV5"/>
<gene>
    <name evidence="3" type="ORF">Tci_033206</name>
</gene>
<dbReference type="Pfam" id="PF24758">
    <property type="entry name" value="LRR_At5g56370"/>
    <property type="match status" value="1"/>
</dbReference>
<feature type="compositionally biased region" description="Basic and acidic residues" evidence="1">
    <location>
        <begin position="1"/>
        <end position="17"/>
    </location>
</feature>
<dbReference type="SMART" id="SM00256">
    <property type="entry name" value="FBOX"/>
    <property type="match status" value="1"/>
</dbReference>
<protein>
    <submittedName>
        <fullName evidence="3">F-box/kelch-repeat protein At5g42350-like</fullName>
    </submittedName>
</protein>
<dbReference type="PANTHER" id="PTHR47712">
    <property type="entry name" value="OS09G0555300 PROTEIN"/>
    <property type="match status" value="1"/>
</dbReference>
<dbReference type="EMBL" id="BKCJ010004470">
    <property type="protein sequence ID" value="GEU61228.1"/>
    <property type="molecule type" value="Genomic_DNA"/>
</dbReference>
<sequence length="1028" mass="117229">MISEQLRGETSHKEHEASNVSKNNYHGSVMDDDIDDDDTGVVSLRCLSLYTRGGGCKVGAATSDEFGEVVGKGYKPVCGTDDTSLDCFSYGVERLWKRNNRKKSFEIEESHENNTMHVFLPDDILELCFMRLPLTSLMNTRLVCKKWRSLTTTPRFMQMRREGYYPSPWLFLFGTVTDGLSSREIYAFDVSFTKWHKVQAEILKNRFLFSVATVHDNIFIVGGSSTSGRTDRKTHRGVLVFSPMTKSWHKVASMKHARSKSVLGVFEANSDRLTIKSQLRTRTRIGGVSDVYGDPHRISVRRSSRNEKTKHTSSVKDRGRFLIIAAGGIGSWDEALNSCEIYDSLTNKWTEIQRLPVDFGVVCSGVVCDGVFYVYSETDKLAAYDIGYGIWTLVQTTPRPPRVHEYTPRLVSCDGQRLYLVSVSWCEGDGEIGRRNKAVRKLWELDLVYLTWNEVSVHPDAPMDWNSLFVADKNLIFGIEMFKIFGQLMEFMTMCDVSNPKMKWVHASKNQVAREMDMSSCMMKSMAVVHFKSTWGNLYVTRPDEDPKTPVQSQRGFWFLSGHMLVSLNVFPALTAASGANFLRSMRGGIRIEGDEITIYKKVTRIKTSNQTEIAEIAELEVSEEEFLEINESIYFNQEGSKAFLEQFKPVIDRPLKHVTPAMEDSFKKHVDSLLKIGAIRPSKSRHRTMAMIVNSGTTIDPVTGKEVKGKERMMRVRGVAILGNRGYLTMWRILHLELGENSYIRRAGGYVLHTELNEPGFEVNKYLVSYLSGDQSFAEGDFDQPSFLKFCFDNCTEIDSTKESIRTGTLSKRWRHLWPQLPNLVFEYNVNDEDRILSALALIYLIFFTSSSFIHLKLVECYFDDYIDVICWKNLRTLTITFGRFDGDLFRRIIFGSPVLETLVLCSCYGFEELDISNDSVKNFVISGYSSEMDTLQINALYIESLIIKGDFNLKAILLLNISSVIQAQLYYSNTKALYAMEIHEHHQMNEELFKGLILSVSHVKELKVGKSCLEAEGQWIMTLQTD</sequence>
<dbReference type="GO" id="GO:0019005">
    <property type="term" value="C:SCF ubiquitin ligase complex"/>
    <property type="evidence" value="ECO:0007669"/>
    <property type="project" value="TreeGrafter"/>
</dbReference>
<dbReference type="PANTHER" id="PTHR47712:SF2">
    <property type="entry name" value="F-BOX DOMAIN, GALACTOSE OXIDASE, BETA-PROPELLER-RELATED"/>
    <property type="match status" value="1"/>
</dbReference>
<evidence type="ECO:0000259" key="2">
    <source>
        <dbReference type="PROSITE" id="PS50181"/>
    </source>
</evidence>
<dbReference type="Pfam" id="PF00646">
    <property type="entry name" value="F-box"/>
    <property type="match status" value="1"/>
</dbReference>
<reference evidence="3" key="1">
    <citation type="journal article" date="2019" name="Sci. Rep.">
        <title>Draft genome of Tanacetum cinerariifolium, the natural source of mosquito coil.</title>
        <authorList>
            <person name="Yamashiro T."/>
            <person name="Shiraishi A."/>
            <person name="Satake H."/>
            <person name="Nakayama K."/>
        </authorList>
    </citation>
    <scope>NUCLEOTIDE SEQUENCE</scope>
</reference>
<dbReference type="InterPro" id="IPR036047">
    <property type="entry name" value="F-box-like_dom_sf"/>
</dbReference>
<name>A0A6L2LHV5_TANCI</name>
<dbReference type="InterPro" id="IPR055411">
    <property type="entry name" value="LRR_FXL15/At3g58940/PEG3-like"/>
</dbReference>
<feature type="region of interest" description="Disordered" evidence="1">
    <location>
        <begin position="1"/>
        <end position="31"/>
    </location>
</feature>
<evidence type="ECO:0000313" key="3">
    <source>
        <dbReference type="EMBL" id="GEU61228.1"/>
    </source>
</evidence>
<dbReference type="InterPro" id="IPR006652">
    <property type="entry name" value="Kelch_1"/>
</dbReference>
<comment type="caution">
    <text evidence="3">The sequence shown here is derived from an EMBL/GenBank/DDBJ whole genome shotgun (WGS) entry which is preliminary data.</text>
</comment>